<gene>
    <name evidence="3" type="ORF">XD94_1260</name>
</gene>
<dbReference type="InterPro" id="IPR036628">
    <property type="entry name" value="Clp_N_dom_sf"/>
</dbReference>
<accession>A0A101HN51</accession>
<evidence type="ECO:0000256" key="1">
    <source>
        <dbReference type="PROSITE-ProRule" id="PRU01251"/>
    </source>
</evidence>
<dbReference type="EMBL" id="LGGP01000230">
    <property type="protein sequence ID" value="KUK79943.1"/>
    <property type="molecule type" value="Genomic_DNA"/>
</dbReference>
<dbReference type="SUPFAM" id="SSF81923">
    <property type="entry name" value="Double Clp-N motif"/>
    <property type="match status" value="1"/>
</dbReference>
<protein>
    <submittedName>
        <fullName evidence="3">ATPase with chaperone activity, ATP-binding subunit</fullName>
    </submittedName>
</protein>
<evidence type="ECO:0000313" key="4">
    <source>
        <dbReference type="Proteomes" id="UP000054092"/>
    </source>
</evidence>
<keyword evidence="3" id="KW-0547">Nucleotide-binding</keyword>
<dbReference type="Proteomes" id="UP000054092">
    <property type="component" value="Unassembled WGS sequence"/>
</dbReference>
<keyword evidence="1" id="KW-0677">Repeat</keyword>
<dbReference type="AlphaFoldDB" id="A0A101HN51"/>
<dbReference type="Pfam" id="PF02861">
    <property type="entry name" value="Clp_N"/>
    <property type="match status" value="1"/>
</dbReference>
<organism evidence="3 4">
    <name type="scientific">Mesotoga prima</name>
    <dbReference type="NCBI Taxonomy" id="1184387"/>
    <lineage>
        <taxon>Bacteria</taxon>
        <taxon>Thermotogati</taxon>
        <taxon>Thermotogota</taxon>
        <taxon>Thermotogae</taxon>
        <taxon>Kosmotogales</taxon>
        <taxon>Kosmotogaceae</taxon>
        <taxon>Mesotoga</taxon>
    </lineage>
</organism>
<feature type="non-terminal residue" evidence="3">
    <location>
        <position position="71"/>
    </location>
</feature>
<dbReference type="Gene3D" id="1.10.1780.10">
    <property type="entry name" value="Clp, N-terminal domain"/>
    <property type="match status" value="1"/>
</dbReference>
<dbReference type="GO" id="GO:0005524">
    <property type="term" value="F:ATP binding"/>
    <property type="evidence" value="ECO:0007669"/>
    <property type="project" value="UniProtKB-KW"/>
</dbReference>
<sequence length="71" mass="8205">MINYEEYTEKAKKILLDVQDILTRYRQNQLASEHILLSMLEDGDNIAIEILNGKNISIDSLKKDVEEVIGR</sequence>
<evidence type="ECO:0000313" key="3">
    <source>
        <dbReference type="EMBL" id="KUK79943.1"/>
    </source>
</evidence>
<dbReference type="PROSITE" id="PS51903">
    <property type="entry name" value="CLP_R"/>
    <property type="match status" value="1"/>
</dbReference>
<dbReference type="InterPro" id="IPR004176">
    <property type="entry name" value="Clp_R_N"/>
</dbReference>
<feature type="domain" description="Clp R" evidence="2">
    <location>
        <begin position="4"/>
        <end position="71"/>
    </location>
</feature>
<keyword evidence="3" id="KW-0067">ATP-binding</keyword>
<comment type="caution">
    <text evidence="3">The sequence shown here is derived from an EMBL/GenBank/DDBJ whole genome shotgun (WGS) entry which is preliminary data.</text>
</comment>
<name>A0A101HN51_9BACT</name>
<proteinExistence type="predicted"/>
<evidence type="ECO:0000259" key="2">
    <source>
        <dbReference type="PROSITE" id="PS51903"/>
    </source>
</evidence>
<reference evidence="4" key="1">
    <citation type="journal article" date="2015" name="MBio">
        <title>Genome-Resolved Metagenomic Analysis Reveals Roles for Candidate Phyla and Other Microbial Community Members in Biogeochemical Transformations in Oil Reservoirs.</title>
        <authorList>
            <person name="Hu P."/>
            <person name="Tom L."/>
            <person name="Singh A."/>
            <person name="Thomas B.C."/>
            <person name="Baker B.J."/>
            <person name="Piceno Y.M."/>
            <person name="Andersen G.L."/>
            <person name="Banfield J.F."/>
        </authorList>
    </citation>
    <scope>NUCLEOTIDE SEQUENCE [LARGE SCALE GENOMIC DNA]</scope>
</reference>